<dbReference type="InterPro" id="IPR016032">
    <property type="entry name" value="Sig_transdc_resp-reg_C-effctor"/>
</dbReference>
<dbReference type="SMART" id="SM00862">
    <property type="entry name" value="Trans_reg_C"/>
    <property type="match status" value="1"/>
</dbReference>
<evidence type="ECO:0000256" key="3">
    <source>
        <dbReference type="ARBA" id="ARBA00023125"/>
    </source>
</evidence>
<dbReference type="InterPro" id="IPR005158">
    <property type="entry name" value="BTAD"/>
</dbReference>
<protein>
    <recommendedName>
        <fullName evidence="9">SARP family transcriptional regulator</fullName>
    </recommendedName>
</protein>
<evidence type="ECO:0000256" key="1">
    <source>
        <dbReference type="ARBA" id="ARBA00005820"/>
    </source>
</evidence>
<feature type="domain" description="Bacterial transcriptional activator" evidence="6">
    <location>
        <begin position="94"/>
        <end position="233"/>
    </location>
</feature>
<evidence type="ECO:0000256" key="4">
    <source>
        <dbReference type="ARBA" id="ARBA00023163"/>
    </source>
</evidence>
<reference evidence="7 8" key="1">
    <citation type="submission" date="2022-06" db="EMBL/GenBank/DDBJ databases">
        <title>Actinoplanes abujensis sp. nov., isolated from Nigerian arid soil.</title>
        <authorList>
            <person name="Ding P."/>
        </authorList>
    </citation>
    <scope>NUCLEOTIDE SEQUENCE [LARGE SCALE GENOMIC DNA]</scope>
    <source>
        <strain evidence="8">TRM88002</strain>
    </source>
</reference>
<keyword evidence="8" id="KW-1185">Reference proteome</keyword>
<dbReference type="Proteomes" id="UP001523216">
    <property type="component" value="Unassembled WGS sequence"/>
</dbReference>
<dbReference type="Gene3D" id="1.10.10.10">
    <property type="entry name" value="Winged helix-like DNA-binding domain superfamily/Winged helix DNA-binding domain"/>
    <property type="match status" value="1"/>
</dbReference>
<proteinExistence type="inferred from homology"/>
<evidence type="ECO:0000313" key="8">
    <source>
        <dbReference type="Proteomes" id="UP001523216"/>
    </source>
</evidence>
<evidence type="ECO:0000313" key="7">
    <source>
        <dbReference type="EMBL" id="MCM4081121.1"/>
    </source>
</evidence>
<feature type="domain" description="OmpR/PhoB-type" evidence="5">
    <location>
        <begin position="17"/>
        <end position="87"/>
    </location>
</feature>
<evidence type="ECO:0008006" key="9">
    <source>
        <dbReference type="Google" id="ProtNLM"/>
    </source>
</evidence>
<dbReference type="PANTHER" id="PTHR35807">
    <property type="entry name" value="TRANSCRIPTIONAL REGULATOR REDD-RELATED"/>
    <property type="match status" value="1"/>
</dbReference>
<keyword evidence="3" id="KW-0238">DNA-binding</keyword>
<name>A0ABT0Y509_9ACTN</name>
<dbReference type="Pfam" id="PF03704">
    <property type="entry name" value="BTAD"/>
    <property type="match status" value="1"/>
</dbReference>
<dbReference type="SUPFAM" id="SSF48452">
    <property type="entry name" value="TPR-like"/>
    <property type="match status" value="1"/>
</dbReference>
<dbReference type="EMBL" id="JAMQOL010000038">
    <property type="protein sequence ID" value="MCM4081121.1"/>
    <property type="molecule type" value="Genomic_DNA"/>
</dbReference>
<dbReference type="InterPro" id="IPR036388">
    <property type="entry name" value="WH-like_DNA-bd_sf"/>
</dbReference>
<dbReference type="SMART" id="SM01043">
    <property type="entry name" value="BTAD"/>
    <property type="match status" value="1"/>
</dbReference>
<gene>
    <name evidence="7" type="ORF">LXN57_26455</name>
</gene>
<comment type="similarity">
    <text evidence="1">Belongs to the AfsR/DnrI/RedD regulatory family.</text>
</comment>
<dbReference type="InterPro" id="IPR011990">
    <property type="entry name" value="TPR-like_helical_dom_sf"/>
</dbReference>
<evidence type="ECO:0000256" key="2">
    <source>
        <dbReference type="ARBA" id="ARBA00023015"/>
    </source>
</evidence>
<keyword evidence="2" id="KW-0805">Transcription regulation</keyword>
<evidence type="ECO:0000259" key="6">
    <source>
        <dbReference type="SMART" id="SM01043"/>
    </source>
</evidence>
<dbReference type="SUPFAM" id="SSF46894">
    <property type="entry name" value="C-terminal effector domain of the bipartite response regulators"/>
    <property type="match status" value="1"/>
</dbReference>
<sequence length="237" mass="25523">MLFHVLGPIEVHAAGVHRAVGGKPGTVLATLLLHRAWVSLDQLADVVWPHGGTPPSAVANLRTYVWQVRRALPEPGRVERRGDAYRLLPAPHEVDADCAARAGVEAARAADAAWALSRLDEALQWWRGRAYPGLAAASAAADQLDELRLDLRELRAARLLELGRGAEAVAELRRVTGDAPLREEAWAGLVRALALTGRRTDSLLAYRRAADLLTLELNVPPGPELRAARAAVLTAVS</sequence>
<evidence type="ECO:0000259" key="5">
    <source>
        <dbReference type="SMART" id="SM00862"/>
    </source>
</evidence>
<dbReference type="InterPro" id="IPR051677">
    <property type="entry name" value="AfsR-DnrI-RedD_regulator"/>
</dbReference>
<organism evidence="7 8">
    <name type="scientific">Paractinoplanes hotanensis</name>
    <dbReference type="NCBI Taxonomy" id="2906497"/>
    <lineage>
        <taxon>Bacteria</taxon>
        <taxon>Bacillati</taxon>
        <taxon>Actinomycetota</taxon>
        <taxon>Actinomycetes</taxon>
        <taxon>Micromonosporales</taxon>
        <taxon>Micromonosporaceae</taxon>
        <taxon>Paractinoplanes</taxon>
    </lineage>
</organism>
<accession>A0ABT0Y509</accession>
<comment type="caution">
    <text evidence="7">The sequence shown here is derived from an EMBL/GenBank/DDBJ whole genome shotgun (WGS) entry which is preliminary data.</text>
</comment>
<dbReference type="RefSeq" id="WP_251800923.1">
    <property type="nucleotide sequence ID" value="NZ_JAMQOL010000038.1"/>
</dbReference>
<dbReference type="Gene3D" id="1.25.40.10">
    <property type="entry name" value="Tetratricopeptide repeat domain"/>
    <property type="match status" value="1"/>
</dbReference>
<dbReference type="PANTHER" id="PTHR35807:SF1">
    <property type="entry name" value="TRANSCRIPTIONAL REGULATOR REDD"/>
    <property type="match status" value="1"/>
</dbReference>
<keyword evidence="4" id="KW-0804">Transcription</keyword>
<dbReference type="InterPro" id="IPR001867">
    <property type="entry name" value="OmpR/PhoB-type_DNA-bd"/>
</dbReference>